<comment type="caution">
    <text evidence="1">The sequence shown here is derived from an EMBL/GenBank/DDBJ whole genome shotgun (WGS) entry which is preliminary data.</text>
</comment>
<name>A0A8H7S0Y2_9FUNG</name>
<evidence type="ECO:0000313" key="2">
    <source>
        <dbReference type="Proteomes" id="UP000646827"/>
    </source>
</evidence>
<protein>
    <submittedName>
        <fullName evidence="1">Uncharacterized protein</fullName>
    </submittedName>
</protein>
<dbReference type="Proteomes" id="UP000646827">
    <property type="component" value="Unassembled WGS sequence"/>
</dbReference>
<evidence type="ECO:0000313" key="1">
    <source>
        <dbReference type="EMBL" id="KAG2219511.1"/>
    </source>
</evidence>
<dbReference type="GO" id="GO:0005506">
    <property type="term" value="F:iron ion binding"/>
    <property type="evidence" value="ECO:0007669"/>
    <property type="project" value="InterPro"/>
</dbReference>
<dbReference type="AlphaFoldDB" id="A0A8H7S0Y2"/>
<dbReference type="GO" id="GO:0004497">
    <property type="term" value="F:monooxygenase activity"/>
    <property type="evidence" value="ECO:0007669"/>
    <property type="project" value="InterPro"/>
</dbReference>
<gene>
    <name evidence="1" type="ORF">INT45_002828</name>
</gene>
<sequence length="76" mass="8945">MVFQNIYNDECPVVPVNGSSEEYSKDPRAFVEKWTEKLGLVYRAHVFGRMHTIVSGKYVREIFMNNHFDFIEGSRK</sequence>
<accession>A0A8H7S0Y2</accession>
<dbReference type="OrthoDB" id="2286682at2759"/>
<dbReference type="Gene3D" id="1.10.630.10">
    <property type="entry name" value="Cytochrome P450"/>
    <property type="match status" value="1"/>
</dbReference>
<dbReference type="GO" id="GO:0020037">
    <property type="term" value="F:heme binding"/>
    <property type="evidence" value="ECO:0007669"/>
    <property type="project" value="InterPro"/>
</dbReference>
<dbReference type="GO" id="GO:0016705">
    <property type="term" value="F:oxidoreductase activity, acting on paired donors, with incorporation or reduction of molecular oxygen"/>
    <property type="evidence" value="ECO:0007669"/>
    <property type="project" value="InterPro"/>
</dbReference>
<dbReference type="InterPro" id="IPR036396">
    <property type="entry name" value="Cyt_P450_sf"/>
</dbReference>
<organism evidence="1 2">
    <name type="scientific">Circinella minor</name>
    <dbReference type="NCBI Taxonomy" id="1195481"/>
    <lineage>
        <taxon>Eukaryota</taxon>
        <taxon>Fungi</taxon>
        <taxon>Fungi incertae sedis</taxon>
        <taxon>Mucoromycota</taxon>
        <taxon>Mucoromycotina</taxon>
        <taxon>Mucoromycetes</taxon>
        <taxon>Mucorales</taxon>
        <taxon>Lichtheimiaceae</taxon>
        <taxon>Circinella</taxon>
    </lineage>
</organism>
<reference evidence="1 2" key="1">
    <citation type="submission" date="2020-12" db="EMBL/GenBank/DDBJ databases">
        <title>Metabolic potential, ecology and presence of endohyphal bacteria is reflected in genomic diversity of Mucoromycotina.</title>
        <authorList>
            <person name="Muszewska A."/>
            <person name="Okrasinska A."/>
            <person name="Steczkiewicz K."/>
            <person name="Drgas O."/>
            <person name="Orlowska M."/>
            <person name="Perlinska-Lenart U."/>
            <person name="Aleksandrzak-Piekarczyk T."/>
            <person name="Szatraj K."/>
            <person name="Zielenkiewicz U."/>
            <person name="Pilsyk S."/>
            <person name="Malc E."/>
            <person name="Mieczkowski P."/>
            <person name="Kruszewska J.S."/>
            <person name="Biernat P."/>
            <person name="Pawlowska J."/>
        </authorList>
    </citation>
    <scope>NUCLEOTIDE SEQUENCE [LARGE SCALE GENOMIC DNA]</scope>
    <source>
        <strain evidence="1 2">CBS 142.35</strain>
    </source>
</reference>
<keyword evidence="2" id="KW-1185">Reference proteome</keyword>
<dbReference type="EMBL" id="JAEPRB010000176">
    <property type="protein sequence ID" value="KAG2219511.1"/>
    <property type="molecule type" value="Genomic_DNA"/>
</dbReference>
<proteinExistence type="predicted"/>
<feature type="non-terminal residue" evidence="1">
    <location>
        <position position="1"/>
    </location>
</feature>